<dbReference type="InterPro" id="IPR019949">
    <property type="entry name" value="CmoO-like"/>
</dbReference>
<gene>
    <name evidence="3" type="ORF">BUZ01_06440</name>
</gene>
<dbReference type="Gene3D" id="3.20.20.30">
    <property type="entry name" value="Luciferase-like domain"/>
    <property type="match status" value="1"/>
</dbReference>
<dbReference type="EMBL" id="QXRZ01000003">
    <property type="protein sequence ID" value="RIL43250.1"/>
    <property type="molecule type" value="Genomic_DNA"/>
</dbReference>
<feature type="domain" description="Luciferase-like" evidence="2">
    <location>
        <begin position="1"/>
        <end position="300"/>
    </location>
</feature>
<evidence type="ECO:0000313" key="4">
    <source>
        <dbReference type="Proteomes" id="UP000283576"/>
    </source>
</evidence>
<reference evidence="3 4" key="1">
    <citation type="journal article" date="2016" name="Front. Microbiol.">
        <title>Comprehensive Phylogenetic Analysis of Bovine Non-aureus Staphylococci Species Based on Whole-Genome Sequencing.</title>
        <authorList>
            <person name="Naushad S."/>
            <person name="Barkema H.W."/>
            <person name="Luby C."/>
            <person name="Condas L.A."/>
            <person name="Nobrega D.B."/>
            <person name="Carson D.A."/>
            <person name="De Buck J."/>
        </authorList>
    </citation>
    <scope>NUCLEOTIDE SEQUENCE [LARGE SCALE GENOMIC DNA]</scope>
    <source>
        <strain evidence="3 4">SNUC 1388</strain>
    </source>
</reference>
<dbReference type="PANTHER" id="PTHR30137">
    <property type="entry name" value="LUCIFERASE-LIKE MONOOXYGENASE"/>
    <property type="match status" value="1"/>
</dbReference>
<sequence length="336" mass="37063">MDVSILDQTQLIEGESSEREFSNTVALAQYLDELGYTRYWLSEHHSTDALAGSAPEVLASYLLAKTANIRVGTGGVMLTHYSSYKVAEMFNVMSALAPGRVDLGVGRAPGGHHLSNIALQSGVIAKRNVDQFPQKLNEIAHYFKNTVPEGSVVKGLQTTPKVMEPAELWLLGSSNDSAKLAAEQGLPYVFAHFINYETGAMEEAITLYREQFQPSAILSEPKVIVAIKTIMADTNEHAQTLAKSALHAQFYLHRGVLSRLIAPDKALSEVQTDKEWAEIEMIKDTYVIGDKATATKQLKSLKFELAIDEVMTLSPIYDFEARKNSLKLLKEVTDTL</sequence>
<dbReference type="FunFam" id="3.20.20.30:FF:000002">
    <property type="entry name" value="LLM class flavin-dependent oxidoreductase"/>
    <property type="match status" value="1"/>
</dbReference>
<dbReference type="RefSeq" id="WP_107526550.1">
    <property type="nucleotide sequence ID" value="NZ_JAIBNU010000002.1"/>
</dbReference>
<evidence type="ECO:0000256" key="1">
    <source>
        <dbReference type="ARBA" id="ARBA00007789"/>
    </source>
</evidence>
<organism evidence="3 4">
    <name type="scientific">Staphylococcus gallinarum</name>
    <dbReference type="NCBI Taxonomy" id="1293"/>
    <lineage>
        <taxon>Bacteria</taxon>
        <taxon>Bacillati</taxon>
        <taxon>Bacillota</taxon>
        <taxon>Bacilli</taxon>
        <taxon>Bacillales</taxon>
        <taxon>Staphylococcaceae</taxon>
        <taxon>Staphylococcus</taxon>
    </lineage>
</organism>
<dbReference type="GO" id="GO:0005829">
    <property type="term" value="C:cytosol"/>
    <property type="evidence" value="ECO:0007669"/>
    <property type="project" value="TreeGrafter"/>
</dbReference>
<dbReference type="NCBIfam" id="TIGR03558">
    <property type="entry name" value="oxido_grp_1"/>
    <property type="match status" value="1"/>
</dbReference>
<dbReference type="Pfam" id="PF00296">
    <property type="entry name" value="Bac_luciferase"/>
    <property type="match status" value="1"/>
</dbReference>
<protein>
    <submittedName>
        <fullName evidence="3">LLM class flavin-dependent oxidoreductase</fullName>
    </submittedName>
</protein>
<dbReference type="InterPro" id="IPR036661">
    <property type="entry name" value="Luciferase-like_sf"/>
</dbReference>
<comment type="similarity">
    <text evidence="1">To bacterial alkanal monooxygenase alpha and beta chains.</text>
</comment>
<proteinExistence type="predicted"/>
<comment type="caution">
    <text evidence="3">The sequence shown here is derived from an EMBL/GenBank/DDBJ whole genome shotgun (WGS) entry which is preliminary data.</text>
</comment>
<evidence type="ECO:0000259" key="2">
    <source>
        <dbReference type="Pfam" id="PF00296"/>
    </source>
</evidence>
<dbReference type="InterPro" id="IPR011251">
    <property type="entry name" value="Luciferase-like_dom"/>
</dbReference>
<name>A0A418HP47_STAGA</name>
<evidence type="ECO:0000313" key="3">
    <source>
        <dbReference type="EMBL" id="RIL43250.1"/>
    </source>
</evidence>
<dbReference type="PANTHER" id="PTHR30137:SF20">
    <property type="entry name" value="N-ACETYL-S-ALKYLCYSTEINE MONOOXYGENASE"/>
    <property type="match status" value="1"/>
</dbReference>
<dbReference type="GO" id="GO:0016705">
    <property type="term" value="F:oxidoreductase activity, acting on paired donors, with incorporation or reduction of molecular oxygen"/>
    <property type="evidence" value="ECO:0007669"/>
    <property type="project" value="InterPro"/>
</dbReference>
<accession>A0A418HP47</accession>
<dbReference type="SUPFAM" id="SSF51679">
    <property type="entry name" value="Bacterial luciferase-like"/>
    <property type="match status" value="1"/>
</dbReference>
<dbReference type="Proteomes" id="UP000283576">
    <property type="component" value="Unassembled WGS sequence"/>
</dbReference>
<dbReference type="AlphaFoldDB" id="A0A418HP47"/>
<dbReference type="InterPro" id="IPR050766">
    <property type="entry name" value="Bact_Lucif_Oxidored"/>
</dbReference>